<dbReference type="SMART" id="SM00105">
    <property type="entry name" value="ArfGap"/>
    <property type="match status" value="1"/>
</dbReference>
<keyword evidence="4" id="KW-0862">Zinc</keyword>
<dbReference type="InterPro" id="IPR052248">
    <property type="entry name" value="Arf-GAP_FG-repeat_protein"/>
</dbReference>
<accession>G7Y2P4</accession>
<dbReference type="GO" id="GO:0005096">
    <property type="term" value="F:GTPase activator activity"/>
    <property type="evidence" value="ECO:0007669"/>
    <property type="project" value="InterPro"/>
</dbReference>
<reference evidence="7" key="1">
    <citation type="journal article" date="2011" name="Genome Biol.">
        <title>The draft genome of the carcinogenic human liver fluke Clonorchis sinensis.</title>
        <authorList>
            <person name="Wang X."/>
            <person name="Chen W."/>
            <person name="Huang Y."/>
            <person name="Sun J."/>
            <person name="Men J."/>
            <person name="Liu H."/>
            <person name="Luo F."/>
            <person name="Guo L."/>
            <person name="Lv X."/>
            <person name="Deng C."/>
            <person name="Zhou C."/>
            <person name="Fan Y."/>
            <person name="Li X."/>
            <person name="Huang L."/>
            <person name="Hu Y."/>
            <person name="Liang C."/>
            <person name="Hu X."/>
            <person name="Xu J."/>
            <person name="Yu X."/>
        </authorList>
    </citation>
    <scope>NUCLEOTIDE SEQUENCE [LARGE SCALE GENOMIC DNA]</scope>
    <source>
        <strain evidence="7">Henan</strain>
    </source>
</reference>
<evidence type="ECO:0000256" key="4">
    <source>
        <dbReference type="ARBA" id="ARBA00022833"/>
    </source>
</evidence>
<dbReference type="CDD" id="cd08838">
    <property type="entry name" value="ArfGap_AGFG"/>
    <property type="match status" value="1"/>
</dbReference>
<keyword evidence="3 5" id="KW-0863">Zinc-finger</keyword>
<gene>
    <name evidence="7" type="ORF">CLF_100110</name>
</gene>
<dbReference type="Gene3D" id="1.10.220.150">
    <property type="entry name" value="Arf GTPase activating protein"/>
    <property type="match status" value="1"/>
</dbReference>
<evidence type="ECO:0000313" key="7">
    <source>
        <dbReference type="EMBL" id="GAA47231.1"/>
    </source>
</evidence>
<sequence>MQERNLKVLRAMVAHEENRFCFDCHQRGPTYVNITVGSFVCTTCGGALRKYNHRVKSISMSNFSQAEMDFLRKRGNKACRKIYLALSDDQGFVEKELGDAARDEYLRQKYQMQKCPRCSYSSEPISVVCDCPKMSSRCRPLFTCFGGQRSVAADLPTLIHMSYGFEKTIVEHLKASRFRRSNRLGLTAIQQNSLYGSLIHTSLEIQRYTALMPQVSQIDERSPNLVDSCIGPIWQTADLPTLIHMSYGFEKTIVEHLKASRFRRSNRLGLTAIQQNSLYGSLIHTSLEIQRYTALMPQVSQIDERSPNLVDSCIGPIWQSVWSPVSPCIAQVMWLKRLRNEVEQQSKLQRFNRLRATDRLDSRRSTELWTSNPELLVTSIIRGYLFFNKRYRAAGTNKLSSTLFKNEGPQYSHMNDPFVIDERANTVHRGIHLNVHQNCHMCPSQNVGPFVRTDKLIRLAPVLAATASGISNLTEPRCSFFLTTPKQEVQRTALACTSDSLEIDVCFVSEAMTQDLSTIVEITALPERGHIDSFCSQVLGVPCVSLSYDAREALARGQQAGFQPGIYERECGKSAYYRRD</sequence>
<evidence type="ECO:0000256" key="2">
    <source>
        <dbReference type="ARBA" id="ARBA00022737"/>
    </source>
</evidence>
<protein>
    <submittedName>
        <fullName evidence="7">Arf-GAP domain and FG repeats-containing protein 1</fullName>
    </submittedName>
</protein>
<evidence type="ECO:0000313" key="8">
    <source>
        <dbReference type="Proteomes" id="UP000008909"/>
    </source>
</evidence>
<proteinExistence type="predicted"/>
<keyword evidence="1" id="KW-0479">Metal-binding</keyword>
<evidence type="ECO:0000259" key="6">
    <source>
        <dbReference type="PROSITE" id="PS50115"/>
    </source>
</evidence>
<evidence type="ECO:0000256" key="3">
    <source>
        <dbReference type="ARBA" id="ARBA00022771"/>
    </source>
</evidence>
<dbReference type="SUPFAM" id="SSF57863">
    <property type="entry name" value="ArfGap/RecO-like zinc finger"/>
    <property type="match status" value="1"/>
</dbReference>
<organism evidence="7 8">
    <name type="scientific">Clonorchis sinensis</name>
    <name type="common">Chinese liver fluke</name>
    <dbReference type="NCBI Taxonomy" id="79923"/>
    <lineage>
        <taxon>Eukaryota</taxon>
        <taxon>Metazoa</taxon>
        <taxon>Spiralia</taxon>
        <taxon>Lophotrochozoa</taxon>
        <taxon>Platyhelminthes</taxon>
        <taxon>Trematoda</taxon>
        <taxon>Digenea</taxon>
        <taxon>Opisthorchiida</taxon>
        <taxon>Opisthorchiata</taxon>
        <taxon>Opisthorchiidae</taxon>
        <taxon>Clonorchis</taxon>
    </lineage>
</organism>
<dbReference type="PRINTS" id="PR00405">
    <property type="entry name" value="REVINTRACTNG"/>
</dbReference>
<dbReference type="GO" id="GO:0005737">
    <property type="term" value="C:cytoplasm"/>
    <property type="evidence" value="ECO:0007669"/>
    <property type="project" value="TreeGrafter"/>
</dbReference>
<dbReference type="PROSITE" id="PS50115">
    <property type="entry name" value="ARFGAP"/>
    <property type="match status" value="1"/>
</dbReference>
<dbReference type="Pfam" id="PF01412">
    <property type="entry name" value="ArfGap"/>
    <property type="match status" value="1"/>
</dbReference>
<dbReference type="InterPro" id="IPR038508">
    <property type="entry name" value="ArfGAP_dom_sf"/>
</dbReference>
<dbReference type="GO" id="GO:0008270">
    <property type="term" value="F:zinc ion binding"/>
    <property type="evidence" value="ECO:0007669"/>
    <property type="project" value="UniProtKB-KW"/>
</dbReference>
<evidence type="ECO:0000256" key="1">
    <source>
        <dbReference type="ARBA" id="ARBA00022723"/>
    </source>
</evidence>
<dbReference type="Proteomes" id="UP000008909">
    <property type="component" value="Unassembled WGS sequence"/>
</dbReference>
<dbReference type="InterPro" id="IPR001164">
    <property type="entry name" value="ArfGAP_dom"/>
</dbReference>
<dbReference type="GO" id="GO:0016020">
    <property type="term" value="C:membrane"/>
    <property type="evidence" value="ECO:0007669"/>
    <property type="project" value="TreeGrafter"/>
</dbReference>
<reference key="2">
    <citation type="submission" date="2011-10" db="EMBL/GenBank/DDBJ databases">
        <title>The genome and transcriptome sequence of Clonorchis sinensis provide insights into the carcinogenic liver fluke.</title>
        <authorList>
            <person name="Wang X."/>
            <person name="Huang Y."/>
            <person name="Chen W."/>
            <person name="Liu H."/>
            <person name="Guo L."/>
            <person name="Chen Y."/>
            <person name="Luo F."/>
            <person name="Zhou W."/>
            <person name="Sun J."/>
            <person name="Mao Q."/>
            <person name="Liang P."/>
            <person name="Zhou C."/>
            <person name="Tian Y."/>
            <person name="Men J."/>
            <person name="Lv X."/>
            <person name="Huang L."/>
            <person name="Zhou J."/>
            <person name="Hu Y."/>
            <person name="Li R."/>
            <person name="Zhang F."/>
            <person name="Lei H."/>
            <person name="Li X."/>
            <person name="Hu X."/>
            <person name="Liang C."/>
            <person name="Xu J."/>
            <person name="Wu Z."/>
            <person name="Yu X."/>
        </authorList>
    </citation>
    <scope>NUCLEOTIDE SEQUENCE</scope>
    <source>
        <strain>Henan</strain>
    </source>
</reference>
<keyword evidence="8" id="KW-1185">Reference proteome</keyword>
<dbReference type="PANTHER" id="PTHR46134">
    <property type="entry name" value="DRONGO, ISOFORM F"/>
    <property type="match status" value="1"/>
</dbReference>
<dbReference type="EMBL" id="DF142831">
    <property type="protein sequence ID" value="GAA47231.1"/>
    <property type="molecule type" value="Genomic_DNA"/>
</dbReference>
<dbReference type="InterPro" id="IPR037278">
    <property type="entry name" value="ARFGAP/RecO"/>
</dbReference>
<dbReference type="AlphaFoldDB" id="G7Y2P4"/>
<keyword evidence="2" id="KW-0677">Repeat</keyword>
<dbReference type="PANTHER" id="PTHR46134:SF3">
    <property type="entry name" value="ARFGAP WITH FG REPEATS 1"/>
    <property type="match status" value="1"/>
</dbReference>
<feature type="domain" description="Arf-GAP" evidence="6">
    <location>
        <begin position="3"/>
        <end position="114"/>
    </location>
</feature>
<name>G7Y2P4_CLOSI</name>
<evidence type="ECO:0000256" key="5">
    <source>
        <dbReference type="PROSITE-ProRule" id="PRU00288"/>
    </source>
</evidence>